<keyword evidence="1" id="KW-0645">Protease</keyword>
<accession>A0A6L2LJD3</accession>
<dbReference type="EMBL" id="BKCJ010004375">
    <property type="protein sequence ID" value="GEU60672.1"/>
    <property type="molecule type" value="Genomic_DNA"/>
</dbReference>
<keyword evidence="2" id="KW-0863">Zinc-finger</keyword>
<dbReference type="InterPro" id="IPR013103">
    <property type="entry name" value="RVT_2"/>
</dbReference>
<reference evidence="5" key="1">
    <citation type="journal article" date="2019" name="Sci. Rep.">
        <title>Draft genome of Tanacetum cinerariifolium, the natural source of mosquito coil.</title>
        <authorList>
            <person name="Yamashiro T."/>
            <person name="Shiraishi A."/>
            <person name="Satake H."/>
            <person name="Nakayama K."/>
        </authorList>
    </citation>
    <scope>NUCLEOTIDE SEQUENCE</scope>
</reference>
<dbReference type="Pfam" id="PF13976">
    <property type="entry name" value="gag_pre-integrs"/>
    <property type="match status" value="1"/>
</dbReference>
<keyword evidence="1" id="KW-0378">Hydrolase</keyword>
<feature type="region of interest" description="Disordered" evidence="3">
    <location>
        <begin position="934"/>
        <end position="966"/>
    </location>
</feature>
<dbReference type="InterPro" id="IPR054722">
    <property type="entry name" value="PolX-like_BBD"/>
</dbReference>
<gene>
    <name evidence="5" type="ORF">Tci_032650</name>
</gene>
<dbReference type="GO" id="GO:0004190">
    <property type="term" value="F:aspartic-type endopeptidase activity"/>
    <property type="evidence" value="ECO:0007669"/>
    <property type="project" value="UniProtKB-KW"/>
</dbReference>
<keyword evidence="2" id="KW-0862">Zinc</keyword>
<comment type="caution">
    <text evidence="5">The sequence shown here is derived from an EMBL/GenBank/DDBJ whole genome shotgun (WGS) entry which is preliminary data.</text>
</comment>
<dbReference type="InterPro" id="IPR025724">
    <property type="entry name" value="GAG-pre-integrase_dom"/>
</dbReference>
<sequence length="1029" mass="118038">MMVNASNCSKVGKQNYKQDYFSLRYLRNKKTHMLYFPFLWNAVHSEMMENLMGAKQVWNLIDPGIREPAAIDRVTFEQIMDRKTSKAIWDSMKQRFAGNERVKRSMLQKLRRDFEVLEMKTNKTILDYFDKYMYVVVSIEESRNVEEMSIEELQSTLVVHEQKFNKVEREDDQALKIEAGFSPNGRGYGRGRGRGRLSFNKETIECYNCHKLGHYSYECPHSKEANYAGFDENEEVMLMAKINMEESSFMADATRENKGMLWFLDSGCSIHMCGNKDRFVDLDLGFTCSVKLGNNSRMMVVGKGNVKLFLNESTYVIKDVYHVPDLKNNLLSIGQLQQKGLSFLLQSDVCKVFHQEKGLIFQSFMSKNRMFPISEEIEAVIEQVADRYMYTSDEDNVRLWHERMGHHNNTSMETLQRKNMVLDLPRFPVNKDVCGDCMIGKQTKVAIPRAKKSQALKSFRQFKRKVETETRKTIKALRTNRSDNGVDEQNSNSDNSSPETPDSGPSSPVVGEGRPQRAMDLEIYAIVKNQTWRLVDLPNGTKCIGLKWLFKTKLNEKGEVDKYKARVVVRGYGQEFGVDYEEVYASVAQDVYVQQPQGYVVKNNEHKVYKLQKALYGLKQAPRAWFSRIEAYFDKEGFTRSSCEHALFIKTTSDGKLLFVNIYVDDLLYTGNDEGMLDEFKSSMKDEFEMTDMGKMRYFLGIEVFQSPVGIHVSQQKYAVEILTRFNMLDCNTVVNPIVPGCKLKLEEGEPIDETLYKSLVGSLMYITTMRPDIQFVEHLWDEAAVSWSSKKQNIVALSSTEAKYVVAAACACQVIWIRDNGADEQNSNSDNSSPETPDSGPSSPVVGEGRPQRTKLNEKAKVDKCKARVVVRGYGQEFGVDYEEVYTPVARMDTIRLMIALAAQKGWNIYQMDVKSAFLHETLEEDVYVQQPHGYVNSNSDNSSPETPDSGPSSPVVGEGRPQRVRRRPTHLNDYFVGDDQALDSEDDELHIVDLIHQDPIYYEDAVKDHKWRKAMNLEIHAIEKNQT</sequence>
<feature type="compositionally biased region" description="Polar residues" evidence="3">
    <location>
        <begin position="937"/>
        <end position="954"/>
    </location>
</feature>
<feature type="compositionally biased region" description="Polar residues" evidence="3">
    <location>
        <begin position="824"/>
        <end position="843"/>
    </location>
</feature>
<dbReference type="GO" id="GO:0008270">
    <property type="term" value="F:zinc ion binding"/>
    <property type="evidence" value="ECO:0007669"/>
    <property type="project" value="UniProtKB-KW"/>
</dbReference>
<evidence type="ECO:0000259" key="4">
    <source>
        <dbReference type="PROSITE" id="PS50158"/>
    </source>
</evidence>
<dbReference type="InterPro" id="IPR036875">
    <property type="entry name" value="Znf_CCHC_sf"/>
</dbReference>
<keyword evidence="1" id="KW-0064">Aspartyl protease</keyword>
<dbReference type="Pfam" id="PF14223">
    <property type="entry name" value="Retrotran_gag_2"/>
    <property type="match status" value="1"/>
</dbReference>
<dbReference type="SUPFAM" id="SSF57756">
    <property type="entry name" value="Retrovirus zinc finger-like domains"/>
    <property type="match status" value="1"/>
</dbReference>
<feature type="compositionally biased region" description="Polar residues" evidence="3">
    <location>
        <begin position="487"/>
        <end position="506"/>
    </location>
</feature>
<name>A0A6L2LJD3_TANCI</name>
<organism evidence="5">
    <name type="scientific">Tanacetum cinerariifolium</name>
    <name type="common">Dalmatian daisy</name>
    <name type="synonym">Chrysanthemum cinerariifolium</name>
    <dbReference type="NCBI Taxonomy" id="118510"/>
    <lineage>
        <taxon>Eukaryota</taxon>
        <taxon>Viridiplantae</taxon>
        <taxon>Streptophyta</taxon>
        <taxon>Embryophyta</taxon>
        <taxon>Tracheophyta</taxon>
        <taxon>Spermatophyta</taxon>
        <taxon>Magnoliopsida</taxon>
        <taxon>eudicotyledons</taxon>
        <taxon>Gunneridae</taxon>
        <taxon>Pentapetalae</taxon>
        <taxon>asterids</taxon>
        <taxon>campanulids</taxon>
        <taxon>Asterales</taxon>
        <taxon>Asteraceae</taxon>
        <taxon>Asteroideae</taxon>
        <taxon>Anthemideae</taxon>
        <taxon>Anthemidinae</taxon>
        <taxon>Tanacetum</taxon>
    </lineage>
</organism>
<dbReference type="Pfam" id="PF07727">
    <property type="entry name" value="RVT_2"/>
    <property type="match status" value="2"/>
</dbReference>
<dbReference type="PANTHER" id="PTHR11439:SF483">
    <property type="entry name" value="PEPTIDE SYNTHASE GLIP-LIKE, PUTATIVE (AFU_ORTHOLOGUE AFUA_3G12920)-RELATED"/>
    <property type="match status" value="1"/>
</dbReference>
<dbReference type="Pfam" id="PF22936">
    <property type="entry name" value="Pol_BBD"/>
    <property type="match status" value="1"/>
</dbReference>
<feature type="domain" description="CCHC-type" evidence="4">
    <location>
        <begin position="206"/>
        <end position="220"/>
    </location>
</feature>
<evidence type="ECO:0000256" key="3">
    <source>
        <dbReference type="SAM" id="MobiDB-lite"/>
    </source>
</evidence>
<feature type="region of interest" description="Disordered" evidence="3">
    <location>
        <begin position="473"/>
        <end position="513"/>
    </location>
</feature>
<dbReference type="SMART" id="SM00343">
    <property type="entry name" value="ZnF_C2HC"/>
    <property type="match status" value="1"/>
</dbReference>
<keyword evidence="2" id="KW-0479">Metal-binding</keyword>
<evidence type="ECO:0000256" key="1">
    <source>
        <dbReference type="ARBA" id="ARBA00022750"/>
    </source>
</evidence>
<dbReference type="InterPro" id="IPR043502">
    <property type="entry name" value="DNA/RNA_pol_sf"/>
</dbReference>
<proteinExistence type="predicted"/>
<evidence type="ECO:0000313" key="5">
    <source>
        <dbReference type="EMBL" id="GEU60672.1"/>
    </source>
</evidence>
<protein>
    <recommendedName>
        <fullName evidence="4">CCHC-type domain-containing protein</fullName>
    </recommendedName>
</protein>
<dbReference type="CDD" id="cd09272">
    <property type="entry name" value="RNase_HI_RT_Ty1"/>
    <property type="match status" value="1"/>
</dbReference>
<dbReference type="GO" id="GO:0003676">
    <property type="term" value="F:nucleic acid binding"/>
    <property type="evidence" value="ECO:0007669"/>
    <property type="project" value="InterPro"/>
</dbReference>
<dbReference type="AlphaFoldDB" id="A0A6L2LJD3"/>
<evidence type="ECO:0000256" key="2">
    <source>
        <dbReference type="PROSITE-ProRule" id="PRU00047"/>
    </source>
</evidence>
<dbReference type="InterPro" id="IPR001878">
    <property type="entry name" value="Znf_CCHC"/>
</dbReference>
<dbReference type="Gene3D" id="4.10.60.10">
    <property type="entry name" value="Zinc finger, CCHC-type"/>
    <property type="match status" value="1"/>
</dbReference>
<dbReference type="PROSITE" id="PS50158">
    <property type="entry name" value="ZF_CCHC"/>
    <property type="match status" value="1"/>
</dbReference>
<feature type="region of interest" description="Disordered" evidence="3">
    <location>
        <begin position="824"/>
        <end position="860"/>
    </location>
</feature>
<dbReference type="SUPFAM" id="SSF56672">
    <property type="entry name" value="DNA/RNA polymerases"/>
    <property type="match status" value="1"/>
</dbReference>
<dbReference type="PANTHER" id="PTHR11439">
    <property type="entry name" value="GAG-POL-RELATED RETROTRANSPOSON"/>
    <property type="match status" value="1"/>
</dbReference>